<dbReference type="eggNOG" id="ENOG50345HC">
    <property type="taxonomic scope" value="Bacteria"/>
</dbReference>
<dbReference type="RefSeq" id="WP_025435645.1">
    <property type="nucleotide sequence ID" value="NZ_CP007452.1"/>
</dbReference>
<evidence type="ECO:0000256" key="10">
    <source>
        <dbReference type="ARBA" id="ARBA00023225"/>
    </source>
</evidence>
<keyword evidence="9" id="KW-0472">Membrane</keyword>
<reference evidence="12 13" key="1">
    <citation type="journal article" date="2014" name="Genome Announc.">
        <title>Complete Genome Sequence of Amino Acid-Utilizing Eubacterium acidaminophilum al-2 (DSM 3953).</title>
        <authorList>
            <person name="Poehlein A."/>
            <person name="Andreesen J.R."/>
            <person name="Daniel R."/>
        </authorList>
    </citation>
    <scope>NUCLEOTIDE SEQUENCE [LARGE SCALE GENOMIC DNA]</scope>
    <source>
        <strain evidence="12 13">DSM 3953</strain>
    </source>
</reference>
<dbReference type="InterPro" id="IPR053716">
    <property type="entry name" value="Flag_assembly_chemotaxis_eff"/>
</dbReference>
<evidence type="ECO:0000256" key="4">
    <source>
        <dbReference type="ARBA" id="ARBA00022448"/>
    </source>
</evidence>
<keyword evidence="10" id="KW-1006">Bacterial flagellum protein export</keyword>
<evidence type="ECO:0000256" key="5">
    <source>
        <dbReference type="ARBA" id="ARBA00022475"/>
    </source>
</evidence>
<dbReference type="GO" id="GO:0006935">
    <property type="term" value="P:chemotaxis"/>
    <property type="evidence" value="ECO:0007669"/>
    <property type="project" value="UniProtKB-KW"/>
</dbReference>
<keyword evidence="11" id="KW-0175">Coiled coil</keyword>
<dbReference type="GO" id="GO:0071973">
    <property type="term" value="P:bacterial-type flagellum-dependent cell motility"/>
    <property type="evidence" value="ECO:0007669"/>
    <property type="project" value="InterPro"/>
</dbReference>
<evidence type="ECO:0000256" key="2">
    <source>
        <dbReference type="ARBA" id="ARBA00010004"/>
    </source>
</evidence>
<proteinExistence type="inferred from homology"/>
<evidence type="ECO:0000256" key="1">
    <source>
        <dbReference type="ARBA" id="ARBA00004413"/>
    </source>
</evidence>
<dbReference type="AlphaFoldDB" id="W8T729"/>
<dbReference type="Proteomes" id="UP000019591">
    <property type="component" value="Chromosome"/>
</dbReference>
<name>W8T729_PEPAC</name>
<gene>
    <name evidence="12" type="ORF">EAL2_c13650</name>
</gene>
<evidence type="ECO:0000256" key="7">
    <source>
        <dbReference type="ARBA" id="ARBA00022795"/>
    </source>
</evidence>
<dbReference type="InterPro" id="IPR012823">
    <property type="entry name" value="Flagell_FliJ"/>
</dbReference>
<protein>
    <recommendedName>
        <fullName evidence="3">Flagellar FliJ protein</fullName>
    </recommendedName>
</protein>
<evidence type="ECO:0000256" key="3">
    <source>
        <dbReference type="ARBA" id="ARBA00020392"/>
    </source>
</evidence>
<evidence type="ECO:0000313" key="13">
    <source>
        <dbReference type="Proteomes" id="UP000019591"/>
    </source>
</evidence>
<dbReference type="GO" id="GO:0005886">
    <property type="term" value="C:plasma membrane"/>
    <property type="evidence" value="ECO:0007669"/>
    <property type="project" value="UniProtKB-SubCell"/>
</dbReference>
<keyword evidence="5" id="KW-1003">Cell membrane</keyword>
<dbReference type="GO" id="GO:0015031">
    <property type="term" value="P:protein transport"/>
    <property type="evidence" value="ECO:0007669"/>
    <property type="project" value="UniProtKB-KW"/>
</dbReference>
<dbReference type="GO" id="GO:0009288">
    <property type="term" value="C:bacterial-type flagellum"/>
    <property type="evidence" value="ECO:0007669"/>
    <property type="project" value="InterPro"/>
</dbReference>
<keyword evidence="4" id="KW-0813">Transport</keyword>
<dbReference type="KEGG" id="eac:EAL2_c13650"/>
<dbReference type="GO" id="GO:0044781">
    <property type="term" value="P:bacterial-type flagellum organization"/>
    <property type="evidence" value="ECO:0007669"/>
    <property type="project" value="UniProtKB-KW"/>
</dbReference>
<comment type="subcellular location">
    <subcellularLocation>
        <location evidence="1">Cell membrane</location>
        <topology evidence="1">Peripheral membrane protein</topology>
        <orientation evidence="1">Cytoplasmic side</orientation>
    </subcellularLocation>
</comment>
<organism evidence="12 13">
    <name type="scientific">Peptoclostridium acidaminophilum DSM 3953</name>
    <dbReference type="NCBI Taxonomy" id="1286171"/>
    <lineage>
        <taxon>Bacteria</taxon>
        <taxon>Bacillati</taxon>
        <taxon>Bacillota</taxon>
        <taxon>Clostridia</taxon>
        <taxon>Peptostreptococcales</taxon>
        <taxon>Peptoclostridiaceae</taxon>
        <taxon>Peptoclostridium</taxon>
    </lineage>
</organism>
<sequence length="146" mass="17427">MKFGFKFEKILGLKEKLEDNKKNEMAIISNSIRDLESEISKMEEMKRERYDMLEEILMSGASITDIKKLSYSIECSDVSIERLQQKLSSLRESFNYKKTEYLEVMKERKSFEKLKEKHIDEFKHIIKLKEEKALDQINTFRIRGTS</sequence>
<dbReference type="Gene3D" id="1.10.287.1700">
    <property type="match status" value="1"/>
</dbReference>
<dbReference type="OrthoDB" id="1707704at2"/>
<dbReference type="NCBIfam" id="TIGR02473">
    <property type="entry name" value="flagell_FliJ"/>
    <property type="match status" value="1"/>
</dbReference>
<accession>W8T729</accession>
<dbReference type="EMBL" id="CP007452">
    <property type="protein sequence ID" value="AHM56660.1"/>
    <property type="molecule type" value="Genomic_DNA"/>
</dbReference>
<dbReference type="PATRIC" id="fig|1286171.3.peg.1315"/>
<dbReference type="Pfam" id="PF02050">
    <property type="entry name" value="FliJ"/>
    <property type="match status" value="1"/>
</dbReference>
<keyword evidence="6" id="KW-0145">Chemotaxis</keyword>
<dbReference type="HOGENOM" id="CLU_139638_1_2_9"/>
<keyword evidence="13" id="KW-1185">Reference proteome</keyword>
<feature type="coiled-coil region" evidence="11">
    <location>
        <begin position="18"/>
        <end position="48"/>
    </location>
</feature>
<dbReference type="STRING" id="1286171.EAL2_c13650"/>
<keyword evidence="7" id="KW-1005">Bacterial flagellum biogenesis</keyword>
<evidence type="ECO:0000313" key="12">
    <source>
        <dbReference type="EMBL" id="AHM56660.1"/>
    </source>
</evidence>
<evidence type="ECO:0000256" key="11">
    <source>
        <dbReference type="SAM" id="Coils"/>
    </source>
</evidence>
<evidence type="ECO:0000256" key="6">
    <source>
        <dbReference type="ARBA" id="ARBA00022500"/>
    </source>
</evidence>
<keyword evidence="8" id="KW-0653">Protein transport</keyword>
<evidence type="ECO:0000256" key="9">
    <source>
        <dbReference type="ARBA" id="ARBA00023136"/>
    </source>
</evidence>
<evidence type="ECO:0000256" key="8">
    <source>
        <dbReference type="ARBA" id="ARBA00022927"/>
    </source>
</evidence>
<comment type="similarity">
    <text evidence="2">Belongs to the FliJ family.</text>
</comment>